<dbReference type="OrthoDB" id="3681559at2"/>
<dbReference type="Gene3D" id="3.10.450.50">
    <property type="match status" value="1"/>
</dbReference>
<organism evidence="2 3">
    <name type="scientific">Actinophytocola xinjiangensis</name>
    <dbReference type="NCBI Taxonomy" id="485602"/>
    <lineage>
        <taxon>Bacteria</taxon>
        <taxon>Bacillati</taxon>
        <taxon>Actinomycetota</taxon>
        <taxon>Actinomycetes</taxon>
        <taxon>Pseudonocardiales</taxon>
        <taxon>Pseudonocardiaceae</taxon>
    </lineage>
</organism>
<reference evidence="2 3" key="1">
    <citation type="submission" date="2016-12" db="EMBL/GenBank/DDBJ databases">
        <title>The draft genome sequence of Actinophytocola xinjiangensis.</title>
        <authorList>
            <person name="Wang W."/>
            <person name="Yuan L."/>
        </authorList>
    </citation>
    <scope>NUCLEOTIDE SEQUENCE [LARGE SCALE GENOMIC DNA]</scope>
    <source>
        <strain evidence="2 3">CGMCC 4.4663</strain>
    </source>
</reference>
<evidence type="ECO:0000259" key="1">
    <source>
        <dbReference type="Pfam" id="PF12680"/>
    </source>
</evidence>
<proteinExistence type="predicted"/>
<comment type="caution">
    <text evidence="2">The sequence shown here is derived from an EMBL/GenBank/DDBJ whole genome shotgun (WGS) entry which is preliminary data.</text>
</comment>
<name>A0A7Z1AWW3_9PSEU</name>
<evidence type="ECO:0000313" key="3">
    <source>
        <dbReference type="Proteomes" id="UP000185696"/>
    </source>
</evidence>
<dbReference type="RefSeq" id="WP_075135086.1">
    <property type="nucleotide sequence ID" value="NZ_MSIF01000012.1"/>
</dbReference>
<evidence type="ECO:0000313" key="2">
    <source>
        <dbReference type="EMBL" id="OLF08344.1"/>
    </source>
</evidence>
<dbReference type="SUPFAM" id="SSF54427">
    <property type="entry name" value="NTF2-like"/>
    <property type="match status" value="1"/>
</dbReference>
<accession>A0A7Z1AWW3</accession>
<gene>
    <name evidence="2" type="ORF">BLA60_23225</name>
</gene>
<dbReference type="EMBL" id="MSIF01000012">
    <property type="protein sequence ID" value="OLF08344.1"/>
    <property type="molecule type" value="Genomic_DNA"/>
</dbReference>
<dbReference type="InterPro" id="IPR032710">
    <property type="entry name" value="NTF2-like_dom_sf"/>
</dbReference>
<feature type="domain" description="SnoaL-like" evidence="1">
    <location>
        <begin position="12"/>
        <end position="119"/>
    </location>
</feature>
<sequence length="136" mass="15072">MPFPGPREILDRWRAASITRSPTVLAALYDQDAVHEFPFTRPGFPARLKGRDEIVTWITTGWRESPLRYTHYRTQAIHDTTDPNTIVVAQEAVGTSEATGPVTLPNLLVLTTRAGRITHLHDYVDIPAAEAALGLS</sequence>
<dbReference type="InterPro" id="IPR037401">
    <property type="entry name" value="SnoaL-like"/>
</dbReference>
<protein>
    <recommendedName>
        <fullName evidence="1">SnoaL-like domain-containing protein</fullName>
    </recommendedName>
</protein>
<dbReference type="Proteomes" id="UP000185696">
    <property type="component" value="Unassembled WGS sequence"/>
</dbReference>
<keyword evidence="3" id="KW-1185">Reference proteome</keyword>
<dbReference type="AlphaFoldDB" id="A0A7Z1AWW3"/>
<dbReference type="Pfam" id="PF12680">
    <property type="entry name" value="SnoaL_2"/>
    <property type="match status" value="1"/>
</dbReference>